<feature type="transmembrane region" description="Helical" evidence="5">
    <location>
        <begin position="12"/>
        <end position="31"/>
    </location>
</feature>
<gene>
    <name evidence="7" type="ORF">ACFFJC_12475</name>
</gene>
<proteinExistence type="predicted"/>
<feature type="domain" description="O-antigen ligase-related" evidence="6">
    <location>
        <begin position="199"/>
        <end position="342"/>
    </location>
</feature>
<feature type="transmembrane region" description="Helical" evidence="5">
    <location>
        <begin position="74"/>
        <end position="92"/>
    </location>
</feature>
<dbReference type="Pfam" id="PF04932">
    <property type="entry name" value="Wzy_C"/>
    <property type="match status" value="1"/>
</dbReference>
<feature type="transmembrane region" description="Helical" evidence="5">
    <location>
        <begin position="390"/>
        <end position="406"/>
    </location>
</feature>
<evidence type="ECO:0000259" key="6">
    <source>
        <dbReference type="Pfam" id="PF04932"/>
    </source>
</evidence>
<protein>
    <submittedName>
        <fullName evidence="7">O-antigen ligase family protein</fullName>
    </submittedName>
</protein>
<dbReference type="RefSeq" id="WP_379487816.1">
    <property type="nucleotide sequence ID" value="NZ_JBHLWK010000015.1"/>
</dbReference>
<keyword evidence="4 5" id="KW-0472">Membrane</keyword>
<evidence type="ECO:0000313" key="7">
    <source>
        <dbReference type="EMBL" id="MFC0205080.1"/>
    </source>
</evidence>
<feature type="transmembrane region" description="Helical" evidence="5">
    <location>
        <begin position="330"/>
        <end position="352"/>
    </location>
</feature>
<accession>A0ABV6CWI0</accession>
<reference evidence="7 8" key="1">
    <citation type="submission" date="2024-09" db="EMBL/GenBank/DDBJ databases">
        <authorList>
            <person name="Sun Q."/>
            <person name="Mori K."/>
        </authorList>
    </citation>
    <scope>NUCLEOTIDE SEQUENCE [LARGE SCALE GENOMIC DNA]</scope>
    <source>
        <strain evidence="7 8">CCM 7706</strain>
    </source>
</reference>
<keyword evidence="2 5" id="KW-0812">Transmembrane</keyword>
<feature type="transmembrane region" description="Helical" evidence="5">
    <location>
        <begin position="127"/>
        <end position="148"/>
    </location>
</feature>
<evidence type="ECO:0000256" key="1">
    <source>
        <dbReference type="ARBA" id="ARBA00004141"/>
    </source>
</evidence>
<feature type="transmembrane region" description="Helical" evidence="5">
    <location>
        <begin position="168"/>
        <end position="186"/>
    </location>
</feature>
<evidence type="ECO:0000256" key="3">
    <source>
        <dbReference type="ARBA" id="ARBA00022989"/>
    </source>
</evidence>
<feature type="transmembrane region" description="Helical" evidence="5">
    <location>
        <begin position="98"/>
        <end position="115"/>
    </location>
</feature>
<evidence type="ECO:0000256" key="2">
    <source>
        <dbReference type="ARBA" id="ARBA00022692"/>
    </source>
</evidence>
<feature type="transmembrane region" description="Helical" evidence="5">
    <location>
        <begin position="43"/>
        <end position="62"/>
    </location>
</feature>
<comment type="caution">
    <text evidence="7">The sequence shown here is derived from an EMBL/GenBank/DDBJ whole genome shotgun (WGS) entry which is preliminary data.</text>
</comment>
<comment type="subcellular location">
    <subcellularLocation>
        <location evidence="1">Membrane</location>
        <topology evidence="1">Multi-pass membrane protein</topology>
    </subcellularLocation>
</comment>
<dbReference type="EMBL" id="JBHLWK010000015">
    <property type="protein sequence ID" value="MFC0205080.1"/>
    <property type="molecule type" value="Genomic_DNA"/>
</dbReference>
<dbReference type="Proteomes" id="UP001589798">
    <property type="component" value="Unassembled WGS sequence"/>
</dbReference>
<dbReference type="InterPro" id="IPR051533">
    <property type="entry name" value="WaaL-like"/>
</dbReference>
<keyword evidence="7" id="KW-0436">Ligase</keyword>
<evidence type="ECO:0000313" key="8">
    <source>
        <dbReference type="Proteomes" id="UP001589798"/>
    </source>
</evidence>
<feature type="transmembrane region" description="Helical" evidence="5">
    <location>
        <begin position="239"/>
        <end position="258"/>
    </location>
</feature>
<dbReference type="PANTHER" id="PTHR37422:SF17">
    <property type="entry name" value="O-ANTIGEN LIGASE"/>
    <property type="match status" value="1"/>
</dbReference>
<feature type="transmembrane region" description="Helical" evidence="5">
    <location>
        <begin position="364"/>
        <end position="384"/>
    </location>
</feature>
<keyword evidence="8" id="KW-1185">Reference proteome</keyword>
<organism evidence="7 8">
    <name type="scientific">Novosphingobium soli</name>
    <dbReference type="NCBI Taxonomy" id="574956"/>
    <lineage>
        <taxon>Bacteria</taxon>
        <taxon>Pseudomonadati</taxon>
        <taxon>Pseudomonadota</taxon>
        <taxon>Alphaproteobacteria</taxon>
        <taxon>Sphingomonadales</taxon>
        <taxon>Sphingomonadaceae</taxon>
        <taxon>Novosphingobium</taxon>
    </lineage>
</organism>
<evidence type="ECO:0000256" key="4">
    <source>
        <dbReference type="ARBA" id="ARBA00023136"/>
    </source>
</evidence>
<dbReference type="GO" id="GO:0016874">
    <property type="term" value="F:ligase activity"/>
    <property type="evidence" value="ECO:0007669"/>
    <property type="project" value="UniProtKB-KW"/>
</dbReference>
<dbReference type="PANTHER" id="PTHR37422">
    <property type="entry name" value="TEICHURONIC ACID BIOSYNTHESIS PROTEIN TUAE"/>
    <property type="match status" value="1"/>
</dbReference>
<evidence type="ECO:0000256" key="5">
    <source>
        <dbReference type="SAM" id="Phobius"/>
    </source>
</evidence>
<name>A0ABV6CWI0_9SPHN</name>
<dbReference type="InterPro" id="IPR007016">
    <property type="entry name" value="O-antigen_ligase-rel_domated"/>
</dbReference>
<feature type="transmembrane region" description="Helical" evidence="5">
    <location>
        <begin position="214"/>
        <end position="232"/>
    </location>
</feature>
<keyword evidence="3 5" id="KW-1133">Transmembrane helix</keyword>
<sequence length="435" mass="47496">MTSRSGTMTSRILMFSGLAFFALVLIGPVLTNIDGQNGTETGSIFRQIGYLITFGLLVYSVFREGKGSWALRMPLPIVVALGWCWLSLVWAINVDIAFQRLVLTTISTWFAFILVRGAGYERSLDVLRIILVTGLVGNYVMVWLDPAFGIHLAHDTTALYGNWRGLMGHKNFAGAAAAITILIFVFAPGKIHPLARLAILAAAAYFLFRSQSKTSGGMVVIAAVAGWIFVKFDTSIRRFAIPLLMALSAAVFFAGSFFQVKSVHDILDPQLFTGRGHIWFSMLRYIETNWLLGTGFGSFWNIGFESPIYSYGTTGFVRGLSVGHNGYLDLLATIGAPGLALAVFAAIVAPTVKLLTTNISARRGALAVALLVFCVGHNFTESSLFERDSFIGVIMVISVAYSYSWYRDEKRQGSVGSGQDVFAVLRRRAKAASEI</sequence>